<accession>A0A7S0LFP5</accession>
<dbReference type="EMBL" id="HBEY01031044">
    <property type="protein sequence ID" value="CAD8611340.1"/>
    <property type="molecule type" value="Transcribed_RNA"/>
</dbReference>
<sequence length="184" mass="21246">MWRITKTILTQELDKPKPNKAHLVEAQLYRVQGECRHVAQRHVQLMEAVLFPNATTPEDRVWYQRMAIDAHQCLAEQADGDQQKLERGRNVESGYEACLRIALEELHAAHPVRLGILLNASVWFYETKRDAQRGMQIAKEAFDACMQVVDGLDENERRDAQLIAQLIRDNLNMWTEEVEVEPGL</sequence>
<dbReference type="Pfam" id="PF00244">
    <property type="entry name" value="14-3-3"/>
    <property type="match status" value="1"/>
</dbReference>
<dbReference type="InterPro" id="IPR036815">
    <property type="entry name" value="14-3-3_dom_sf"/>
</dbReference>
<dbReference type="InterPro" id="IPR000308">
    <property type="entry name" value="14-3-3"/>
</dbReference>
<reference evidence="3" key="1">
    <citation type="submission" date="2021-01" db="EMBL/GenBank/DDBJ databases">
        <authorList>
            <person name="Corre E."/>
            <person name="Pelletier E."/>
            <person name="Niang G."/>
            <person name="Scheremetjew M."/>
            <person name="Finn R."/>
            <person name="Kale V."/>
            <person name="Holt S."/>
            <person name="Cochrane G."/>
            <person name="Meng A."/>
            <person name="Brown T."/>
            <person name="Cohen L."/>
        </authorList>
    </citation>
    <scope>NUCLEOTIDE SEQUENCE</scope>
    <source>
        <strain evidence="3">PLY182g</strain>
    </source>
</reference>
<protein>
    <recommendedName>
        <fullName evidence="2">14-3-3 domain-containing protein</fullName>
    </recommendedName>
</protein>
<evidence type="ECO:0000256" key="1">
    <source>
        <dbReference type="ARBA" id="ARBA00006141"/>
    </source>
</evidence>
<name>A0A7S0LFP5_9EUKA</name>
<gene>
    <name evidence="3" type="ORF">CPEL01642_LOCUS14718</name>
</gene>
<dbReference type="PRINTS" id="PR00305">
    <property type="entry name" value="1433ZETA"/>
</dbReference>
<feature type="domain" description="14-3-3" evidence="2">
    <location>
        <begin position="1"/>
        <end position="184"/>
    </location>
</feature>
<dbReference type="Gene3D" id="1.20.190.20">
    <property type="entry name" value="14-3-3 domain"/>
    <property type="match status" value="1"/>
</dbReference>
<dbReference type="PANTHER" id="PTHR18860">
    <property type="entry name" value="14-3-3 PROTEIN"/>
    <property type="match status" value="1"/>
</dbReference>
<dbReference type="AlphaFoldDB" id="A0A7S0LFP5"/>
<dbReference type="InterPro" id="IPR023410">
    <property type="entry name" value="14-3-3_domain"/>
</dbReference>
<organism evidence="3">
    <name type="scientific">Coccolithus braarudii</name>
    <dbReference type="NCBI Taxonomy" id="221442"/>
    <lineage>
        <taxon>Eukaryota</taxon>
        <taxon>Haptista</taxon>
        <taxon>Haptophyta</taxon>
        <taxon>Prymnesiophyceae</taxon>
        <taxon>Coccolithales</taxon>
        <taxon>Coccolithaceae</taxon>
        <taxon>Coccolithus</taxon>
    </lineage>
</organism>
<proteinExistence type="inferred from homology"/>
<dbReference type="SMART" id="SM00101">
    <property type="entry name" value="14_3_3"/>
    <property type="match status" value="1"/>
</dbReference>
<evidence type="ECO:0000259" key="2">
    <source>
        <dbReference type="SMART" id="SM00101"/>
    </source>
</evidence>
<evidence type="ECO:0000313" key="3">
    <source>
        <dbReference type="EMBL" id="CAD8611340.1"/>
    </source>
</evidence>
<dbReference type="SUPFAM" id="SSF48445">
    <property type="entry name" value="14-3-3 protein"/>
    <property type="match status" value="1"/>
</dbReference>
<comment type="similarity">
    <text evidence="1">Belongs to the 14-3-3 family.</text>
</comment>